<protein>
    <submittedName>
        <fullName evidence="1">Uncharacterized protein</fullName>
    </submittedName>
</protein>
<gene>
    <name evidence="1" type="ORF">ACFO7V_16900</name>
</gene>
<organism evidence="1 2">
    <name type="scientific">Glutamicibacter bergerei</name>
    <dbReference type="NCBI Taxonomy" id="256702"/>
    <lineage>
        <taxon>Bacteria</taxon>
        <taxon>Bacillati</taxon>
        <taxon>Actinomycetota</taxon>
        <taxon>Actinomycetes</taxon>
        <taxon>Micrococcales</taxon>
        <taxon>Micrococcaceae</taxon>
        <taxon>Glutamicibacter</taxon>
    </lineage>
</organism>
<accession>A0ABV9MP89</accession>
<proteinExistence type="predicted"/>
<evidence type="ECO:0000313" key="2">
    <source>
        <dbReference type="Proteomes" id="UP001595884"/>
    </source>
</evidence>
<reference evidence="2" key="1">
    <citation type="journal article" date="2019" name="Int. J. Syst. Evol. Microbiol.">
        <title>The Global Catalogue of Microorganisms (GCM) 10K type strain sequencing project: providing services to taxonomists for standard genome sequencing and annotation.</title>
        <authorList>
            <consortium name="The Broad Institute Genomics Platform"/>
            <consortium name="The Broad Institute Genome Sequencing Center for Infectious Disease"/>
            <person name="Wu L."/>
            <person name="Ma J."/>
        </authorList>
    </citation>
    <scope>NUCLEOTIDE SEQUENCE [LARGE SCALE GENOMIC DNA]</scope>
    <source>
        <strain evidence="2">CGMCC 1.12849</strain>
    </source>
</reference>
<dbReference type="EMBL" id="JBHSHE010000082">
    <property type="protein sequence ID" value="MFC4717802.1"/>
    <property type="molecule type" value="Genomic_DNA"/>
</dbReference>
<comment type="caution">
    <text evidence="1">The sequence shown here is derived from an EMBL/GenBank/DDBJ whole genome shotgun (WGS) entry which is preliminary data.</text>
</comment>
<dbReference type="Proteomes" id="UP001595884">
    <property type="component" value="Unassembled WGS sequence"/>
</dbReference>
<keyword evidence="2" id="KW-1185">Reference proteome</keyword>
<evidence type="ECO:0000313" key="1">
    <source>
        <dbReference type="EMBL" id="MFC4717802.1"/>
    </source>
</evidence>
<sequence length="134" mass="14918">MIDLPVATRQPYPSKNPWYDVSQYLTPGLAPFRDEAVLACADGNFVHYSFMISIDRANPALEVNWLTRSMHPSLRAVANTATVGWFSVSGQDFSHRVEVASSGWMAMTRWPSQGLKLADFTLASLTLSAPRRMP</sequence>
<name>A0ABV9MP89_9MICC</name>
<dbReference type="RefSeq" id="WP_346058746.1">
    <property type="nucleotide sequence ID" value="NZ_BAAAVQ010000005.1"/>
</dbReference>